<dbReference type="AlphaFoldDB" id="C0E492"/>
<reference evidence="1 2" key="1">
    <citation type="submission" date="2009-01" db="EMBL/GenBank/DDBJ databases">
        <authorList>
            <person name="Fulton L."/>
            <person name="Clifton S."/>
            <person name="Chinwalla A.T."/>
            <person name="Mitreva M."/>
            <person name="Sodergren E."/>
            <person name="Weinstock G."/>
            <person name="Clifton S."/>
            <person name="Dooling D.J."/>
            <person name="Fulton B."/>
            <person name="Minx P."/>
            <person name="Pepin K.H."/>
            <person name="Johnson M."/>
            <person name="Bhonagiri V."/>
            <person name="Nash W.E."/>
            <person name="Mardis E.R."/>
            <person name="Wilson R.K."/>
        </authorList>
    </citation>
    <scope>NUCLEOTIDE SEQUENCE [LARGE SCALE GENOMIC DNA]</scope>
    <source>
        <strain evidence="1 2">ATCC 33806</strain>
    </source>
</reference>
<evidence type="ECO:0000313" key="1">
    <source>
        <dbReference type="EMBL" id="EEG26690.1"/>
    </source>
</evidence>
<gene>
    <name evidence="1" type="ORF">CORMATOL_01813</name>
</gene>
<dbReference type="Proteomes" id="UP000006247">
    <property type="component" value="Unassembled WGS sequence"/>
</dbReference>
<evidence type="ECO:0000313" key="2">
    <source>
        <dbReference type="Proteomes" id="UP000006247"/>
    </source>
</evidence>
<sequence length="42" mass="5014">MDYSIPFSYSLYEDNDHFPHHPHMRVILHAHYATKIPNFSAI</sequence>
<dbReference type="EMBL" id="ACEB01000023">
    <property type="protein sequence ID" value="EEG26690.1"/>
    <property type="molecule type" value="Genomic_DNA"/>
</dbReference>
<dbReference type="HOGENOM" id="CLU_3250170_0_0_11"/>
<accession>C0E492</accession>
<name>C0E492_9CORY</name>
<protein>
    <submittedName>
        <fullName evidence="1">Uncharacterized protein</fullName>
    </submittedName>
</protein>
<comment type="caution">
    <text evidence="1">The sequence shown here is derived from an EMBL/GenBank/DDBJ whole genome shotgun (WGS) entry which is preliminary data.</text>
</comment>
<organism evidence="1 2">
    <name type="scientific">Corynebacterium matruchotii ATCC 33806</name>
    <dbReference type="NCBI Taxonomy" id="566549"/>
    <lineage>
        <taxon>Bacteria</taxon>
        <taxon>Bacillati</taxon>
        <taxon>Actinomycetota</taxon>
        <taxon>Actinomycetes</taxon>
        <taxon>Mycobacteriales</taxon>
        <taxon>Corynebacteriaceae</taxon>
        <taxon>Corynebacterium</taxon>
    </lineage>
</organism>
<proteinExistence type="predicted"/>